<keyword evidence="3" id="KW-1185">Reference proteome</keyword>
<evidence type="ECO:0008006" key="4">
    <source>
        <dbReference type="Google" id="ProtNLM"/>
    </source>
</evidence>
<evidence type="ECO:0000256" key="1">
    <source>
        <dbReference type="SAM" id="SignalP"/>
    </source>
</evidence>
<accession>A0ABU9HT90</accession>
<evidence type="ECO:0000313" key="3">
    <source>
        <dbReference type="Proteomes" id="UP001464555"/>
    </source>
</evidence>
<dbReference type="RefSeq" id="WP_341695687.1">
    <property type="nucleotide sequence ID" value="NZ_JBBYHR010000002.1"/>
</dbReference>
<protein>
    <recommendedName>
        <fullName evidence="4">Lipoprotein</fullName>
    </recommendedName>
</protein>
<evidence type="ECO:0000313" key="2">
    <source>
        <dbReference type="EMBL" id="MEL1243366.1"/>
    </source>
</evidence>
<feature type="signal peptide" evidence="1">
    <location>
        <begin position="1"/>
        <end position="17"/>
    </location>
</feature>
<dbReference type="PROSITE" id="PS51257">
    <property type="entry name" value="PROKAR_LIPOPROTEIN"/>
    <property type="match status" value="1"/>
</dbReference>
<proteinExistence type="predicted"/>
<gene>
    <name evidence="2" type="ORF">AAEO56_03760</name>
</gene>
<dbReference type="Proteomes" id="UP001464555">
    <property type="component" value="Unassembled WGS sequence"/>
</dbReference>
<keyword evidence="1" id="KW-0732">Signal</keyword>
<comment type="caution">
    <text evidence="2">The sequence shown here is derived from an EMBL/GenBank/DDBJ whole genome shotgun (WGS) entry which is preliminary data.</text>
</comment>
<reference evidence="2 3" key="1">
    <citation type="submission" date="2024-04" db="EMBL/GenBank/DDBJ databases">
        <title>Flavobacterium sp. DGU11 16S ribosomal RNA gene Genome sequencing and assembly.</title>
        <authorList>
            <person name="Park S."/>
        </authorList>
    </citation>
    <scope>NUCLEOTIDE SEQUENCE [LARGE SCALE GENOMIC DNA]</scope>
    <source>
        <strain evidence="2 3">DGU11</strain>
    </source>
</reference>
<sequence length="166" mass="17806">MKKLLLLPVLLFFAACSTDDNDLNLIQESELTNAQYRTAAADNSCPTNVSSSVYIDVSRGIDRPYVVFSGYVQGASNNVTYKARVEIEMLSDCEDITSGNGAVTIFALPGTIQPPFFTAPTVTVAGTLLPSNACYRWRFVVDGPGAGSKSKTGCSVASPWYDAPLF</sequence>
<feature type="chain" id="PRO_5047260703" description="Lipoprotein" evidence="1">
    <location>
        <begin position="18"/>
        <end position="166"/>
    </location>
</feature>
<organism evidence="2 3">
    <name type="scientific">Flavobacterium arundinis</name>
    <dbReference type="NCBI Taxonomy" id="3139143"/>
    <lineage>
        <taxon>Bacteria</taxon>
        <taxon>Pseudomonadati</taxon>
        <taxon>Bacteroidota</taxon>
        <taxon>Flavobacteriia</taxon>
        <taxon>Flavobacteriales</taxon>
        <taxon>Flavobacteriaceae</taxon>
        <taxon>Flavobacterium</taxon>
    </lineage>
</organism>
<name>A0ABU9HT90_9FLAO</name>
<dbReference type="EMBL" id="JBBYHR010000002">
    <property type="protein sequence ID" value="MEL1243366.1"/>
    <property type="molecule type" value="Genomic_DNA"/>
</dbReference>